<evidence type="ECO:0000313" key="1">
    <source>
        <dbReference type="EMBL" id="KAI4337658.1"/>
    </source>
</evidence>
<dbReference type="EMBL" id="CM039431">
    <property type="protein sequence ID" value="KAI4337658.1"/>
    <property type="molecule type" value="Genomic_DNA"/>
</dbReference>
<dbReference type="Proteomes" id="UP000828941">
    <property type="component" value="Chromosome 6"/>
</dbReference>
<accession>A0ACB9NMQ5</accession>
<sequence>MATVTFQARASNPDPIHLPIISKVKYNHLSSVPIQNPGAFSFVSSLRLENGTRRKLDVVVYSSANPEPQLPSPDSRKVPIFETVVRIISSFWRDKVGLLLKVKEMAESTIGRAEHVADVVEEVAENVEKVAEGAATHLPKGKLHDFAEFVEKVAQEIDRDANLAEHALEKVEEMEKEVESVFQPTSPEESPETKAHGQKY</sequence>
<keyword evidence="2" id="KW-1185">Reference proteome</keyword>
<reference evidence="1 2" key="1">
    <citation type="journal article" date="2022" name="DNA Res.">
        <title>Chromosomal-level genome assembly of the orchid tree Bauhinia variegata (Leguminosae; Cercidoideae) supports the allotetraploid origin hypothesis of Bauhinia.</title>
        <authorList>
            <person name="Zhong Y."/>
            <person name="Chen Y."/>
            <person name="Zheng D."/>
            <person name="Pang J."/>
            <person name="Liu Y."/>
            <person name="Luo S."/>
            <person name="Meng S."/>
            <person name="Qian L."/>
            <person name="Wei D."/>
            <person name="Dai S."/>
            <person name="Zhou R."/>
        </authorList>
    </citation>
    <scope>NUCLEOTIDE SEQUENCE [LARGE SCALE GENOMIC DNA]</scope>
    <source>
        <strain evidence="1">BV-YZ2020</strain>
    </source>
</reference>
<organism evidence="1 2">
    <name type="scientific">Bauhinia variegata</name>
    <name type="common">Purple orchid tree</name>
    <name type="synonym">Phanera variegata</name>
    <dbReference type="NCBI Taxonomy" id="167791"/>
    <lineage>
        <taxon>Eukaryota</taxon>
        <taxon>Viridiplantae</taxon>
        <taxon>Streptophyta</taxon>
        <taxon>Embryophyta</taxon>
        <taxon>Tracheophyta</taxon>
        <taxon>Spermatophyta</taxon>
        <taxon>Magnoliopsida</taxon>
        <taxon>eudicotyledons</taxon>
        <taxon>Gunneridae</taxon>
        <taxon>Pentapetalae</taxon>
        <taxon>rosids</taxon>
        <taxon>fabids</taxon>
        <taxon>Fabales</taxon>
        <taxon>Fabaceae</taxon>
        <taxon>Cercidoideae</taxon>
        <taxon>Cercideae</taxon>
        <taxon>Bauhiniinae</taxon>
        <taxon>Bauhinia</taxon>
    </lineage>
</organism>
<name>A0ACB9NMQ5_BAUVA</name>
<evidence type="ECO:0000313" key="2">
    <source>
        <dbReference type="Proteomes" id="UP000828941"/>
    </source>
</evidence>
<protein>
    <submittedName>
        <fullName evidence="1">Uncharacterized protein</fullName>
    </submittedName>
</protein>
<comment type="caution">
    <text evidence="1">The sequence shown here is derived from an EMBL/GenBank/DDBJ whole genome shotgun (WGS) entry which is preliminary data.</text>
</comment>
<gene>
    <name evidence="1" type="ORF">L6164_016044</name>
</gene>
<proteinExistence type="predicted"/>